<evidence type="ECO:0000313" key="2">
    <source>
        <dbReference type="EMBL" id="GAW09500.1"/>
    </source>
</evidence>
<protein>
    <submittedName>
        <fullName evidence="2">Uncharacterized protein</fullName>
    </submittedName>
</protein>
<accession>A0A1Q3EQL5</accession>
<feature type="region of interest" description="Disordered" evidence="1">
    <location>
        <begin position="183"/>
        <end position="269"/>
    </location>
</feature>
<dbReference type="Proteomes" id="UP000188533">
    <property type="component" value="Unassembled WGS sequence"/>
</dbReference>
<dbReference type="EMBL" id="BDGU01001101">
    <property type="protein sequence ID" value="GAW09500.1"/>
    <property type="molecule type" value="Genomic_DNA"/>
</dbReference>
<reference evidence="2 3" key="2">
    <citation type="submission" date="2017-02" db="EMBL/GenBank/DDBJ databases">
        <title>A genome survey and senescence transcriptome analysis in Lentinula edodes.</title>
        <authorList>
            <person name="Sakamoto Y."/>
            <person name="Nakade K."/>
            <person name="Sato S."/>
            <person name="Yoshida Y."/>
            <person name="Miyazaki K."/>
            <person name="Natsume S."/>
            <person name="Konno N."/>
        </authorList>
    </citation>
    <scope>NUCLEOTIDE SEQUENCE [LARGE SCALE GENOMIC DNA]</scope>
    <source>
        <strain evidence="2 3">NBRC 111202</strain>
    </source>
</reference>
<sequence>MALPVVPRWFVINVEPKDTGRVNVLKISEPRLLGAFVVGLQTTTSDTVHVNPSFFLNLLCTMNSSPGSGARPRDHSTHIGSRDYDNGYHGAHTNLYRSRTREDSDRYYVSVDKPQVDSTPNTRFELDGRYYSRVETTTPRNDYDDTNLAPPIPLYTTFSPYAEHVPSWQHEFSYDNKYTQRSISPSYHSPPQHVYEDVDRESAHSRGYTRSKGDSAQGHRSQTNVGRQNSDPDSASVVDRYTGNHREERSTTAHRYCSRSPSPRLQAPRRNAISGDHEYYYSRDFFEASVPQSAYHY</sequence>
<proteinExistence type="predicted"/>
<reference evidence="2 3" key="1">
    <citation type="submission" date="2016-08" db="EMBL/GenBank/DDBJ databases">
        <authorList>
            <consortium name="Lentinula edodes genome sequencing consortium"/>
            <person name="Sakamoto Y."/>
            <person name="Nakade K."/>
            <person name="Sato S."/>
            <person name="Yoshida Y."/>
            <person name="Miyazaki K."/>
            <person name="Natsume S."/>
            <person name="Konno N."/>
        </authorList>
    </citation>
    <scope>NUCLEOTIDE SEQUENCE [LARGE SCALE GENOMIC DNA]</scope>
    <source>
        <strain evidence="2 3">NBRC 111202</strain>
    </source>
</reference>
<feature type="compositionally biased region" description="Polar residues" evidence="1">
    <location>
        <begin position="218"/>
        <end position="233"/>
    </location>
</feature>
<evidence type="ECO:0000256" key="1">
    <source>
        <dbReference type="SAM" id="MobiDB-lite"/>
    </source>
</evidence>
<gene>
    <name evidence="2" type="ORF">LENED_011657</name>
</gene>
<name>A0A1Q3EQL5_LENED</name>
<dbReference type="AlphaFoldDB" id="A0A1Q3EQL5"/>
<evidence type="ECO:0000313" key="3">
    <source>
        <dbReference type="Proteomes" id="UP000188533"/>
    </source>
</evidence>
<organism evidence="2 3">
    <name type="scientific">Lentinula edodes</name>
    <name type="common">Shiitake mushroom</name>
    <name type="synonym">Lentinus edodes</name>
    <dbReference type="NCBI Taxonomy" id="5353"/>
    <lineage>
        <taxon>Eukaryota</taxon>
        <taxon>Fungi</taxon>
        <taxon>Dikarya</taxon>
        <taxon>Basidiomycota</taxon>
        <taxon>Agaricomycotina</taxon>
        <taxon>Agaricomycetes</taxon>
        <taxon>Agaricomycetidae</taxon>
        <taxon>Agaricales</taxon>
        <taxon>Marasmiineae</taxon>
        <taxon>Omphalotaceae</taxon>
        <taxon>Lentinula</taxon>
    </lineage>
</organism>
<feature type="compositionally biased region" description="Basic and acidic residues" evidence="1">
    <location>
        <begin position="194"/>
        <end position="204"/>
    </location>
</feature>
<feature type="compositionally biased region" description="Basic and acidic residues" evidence="1">
    <location>
        <begin position="242"/>
        <end position="251"/>
    </location>
</feature>
<feature type="compositionally biased region" description="Basic and acidic residues" evidence="1">
    <location>
        <begin position="71"/>
        <end position="86"/>
    </location>
</feature>
<keyword evidence="3" id="KW-1185">Reference proteome</keyword>
<feature type="region of interest" description="Disordered" evidence="1">
    <location>
        <begin position="66"/>
        <end position="94"/>
    </location>
</feature>
<comment type="caution">
    <text evidence="2">The sequence shown here is derived from an EMBL/GenBank/DDBJ whole genome shotgun (WGS) entry which is preliminary data.</text>
</comment>